<dbReference type="InterPro" id="IPR013654">
    <property type="entry name" value="PAS_2"/>
</dbReference>
<feature type="domain" description="Phytochrome chromophore attachment site" evidence="8">
    <location>
        <begin position="161"/>
        <end position="316"/>
    </location>
</feature>
<dbReference type="InterPro" id="IPR029787">
    <property type="entry name" value="Nucleotide_cyclase"/>
</dbReference>
<evidence type="ECO:0000313" key="10">
    <source>
        <dbReference type="EMBL" id="RCV86419.1"/>
    </source>
</evidence>
<dbReference type="Pfam" id="PF00990">
    <property type="entry name" value="GGDEF"/>
    <property type="match status" value="1"/>
</dbReference>
<dbReference type="PROSITE" id="PS50046">
    <property type="entry name" value="PHYTOCHROME_2"/>
    <property type="match status" value="1"/>
</dbReference>
<dbReference type="InterPro" id="IPR029016">
    <property type="entry name" value="GAF-like_dom_sf"/>
</dbReference>
<dbReference type="GO" id="GO:0052621">
    <property type="term" value="F:diguanylate cyclase activity"/>
    <property type="evidence" value="ECO:0007669"/>
    <property type="project" value="UniProtKB-EC"/>
</dbReference>
<dbReference type="FunFam" id="3.30.70.270:FF:000001">
    <property type="entry name" value="Diguanylate cyclase domain protein"/>
    <property type="match status" value="1"/>
</dbReference>
<evidence type="ECO:0000256" key="5">
    <source>
        <dbReference type="ARBA" id="ARBA00022991"/>
    </source>
</evidence>
<evidence type="ECO:0000256" key="3">
    <source>
        <dbReference type="ARBA" id="ARBA00022543"/>
    </source>
</evidence>
<dbReference type="Pfam" id="PF08446">
    <property type="entry name" value="PAS_2"/>
    <property type="match status" value="1"/>
</dbReference>
<dbReference type="SUPFAM" id="SSF55785">
    <property type="entry name" value="PYP-like sensor domain (PAS domain)"/>
    <property type="match status" value="1"/>
</dbReference>
<dbReference type="GO" id="GO:1902201">
    <property type="term" value="P:negative regulation of bacterial-type flagellum-dependent cell motility"/>
    <property type="evidence" value="ECO:0007669"/>
    <property type="project" value="TreeGrafter"/>
</dbReference>
<dbReference type="GO" id="GO:0005886">
    <property type="term" value="C:plasma membrane"/>
    <property type="evidence" value="ECO:0007669"/>
    <property type="project" value="TreeGrafter"/>
</dbReference>
<comment type="caution">
    <text evidence="10">The sequence shown here is derived from an EMBL/GenBank/DDBJ whole genome shotgun (WGS) entry which is preliminary data.</text>
</comment>
<keyword evidence="4" id="KW-0716">Sensory transduction</keyword>
<dbReference type="AlphaFoldDB" id="A0A368TNZ2"/>
<dbReference type="InterPro" id="IPR043150">
    <property type="entry name" value="Phytochrome_PHY_sf"/>
</dbReference>
<feature type="region of interest" description="Disordered" evidence="7">
    <location>
        <begin position="1"/>
        <end position="22"/>
    </location>
</feature>
<dbReference type="Gene3D" id="3.30.450.270">
    <property type="match status" value="1"/>
</dbReference>
<dbReference type="GO" id="GO:0009584">
    <property type="term" value="P:detection of visible light"/>
    <property type="evidence" value="ECO:0007669"/>
    <property type="project" value="InterPro"/>
</dbReference>
<keyword evidence="11" id="KW-1185">Reference proteome</keyword>
<dbReference type="InterPro" id="IPR035965">
    <property type="entry name" value="PAS-like_dom_sf"/>
</dbReference>
<gene>
    <name evidence="10" type="ORF">DU505_20910</name>
</gene>
<dbReference type="Gene3D" id="3.30.70.270">
    <property type="match status" value="1"/>
</dbReference>
<dbReference type="SMART" id="SM00267">
    <property type="entry name" value="GGDEF"/>
    <property type="match status" value="1"/>
</dbReference>
<dbReference type="Gene3D" id="3.30.450.20">
    <property type="entry name" value="PAS domain"/>
    <property type="match status" value="1"/>
</dbReference>
<evidence type="ECO:0000256" key="7">
    <source>
        <dbReference type="SAM" id="MobiDB-lite"/>
    </source>
</evidence>
<evidence type="ECO:0000259" key="8">
    <source>
        <dbReference type="PROSITE" id="PS50046"/>
    </source>
</evidence>
<dbReference type="SUPFAM" id="SSF55781">
    <property type="entry name" value="GAF domain-like"/>
    <property type="match status" value="2"/>
</dbReference>
<dbReference type="InterPro" id="IPR050469">
    <property type="entry name" value="Diguanylate_Cyclase"/>
</dbReference>
<evidence type="ECO:0000259" key="9">
    <source>
        <dbReference type="PROSITE" id="PS50887"/>
    </source>
</evidence>
<accession>A0A368TNZ2</accession>
<dbReference type="PROSITE" id="PS50887">
    <property type="entry name" value="GGDEF"/>
    <property type="match status" value="1"/>
</dbReference>
<dbReference type="CDD" id="cd01949">
    <property type="entry name" value="GGDEF"/>
    <property type="match status" value="1"/>
</dbReference>
<dbReference type="GO" id="GO:0006355">
    <property type="term" value="P:regulation of DNA-templated transcription"/>
    <property type="evidence" value="ECO:0007669"/>
    <property type="project" value="InterPro"/>
</dbReference>
<organism evidence="10 11">
    <name type="scientific">Billgrantia montanilacus</name>
    <dbReference type="NCBI Taxonomy" id="2282305"/>
    <lineage>
        <taxon>Bacteria</taxon>
        <taxon>Pseudomonadati</taxon>
        <taxon>Pseudomonadota</taxon>
        <taxon>Gammaproteobacteria</taxon>
        <taxon>Oceanospirillales</taxon>
        <taxon>Halomonadaceae</taxon>
        <taxon>Billgrantia</taxon>
    </lineage>
</organism>
<evidence type="ECO:0000256" key="6">
    <source>
        <dbReference type="ARBA" id="ARBA00023170"/>
    </source>
</evidence>
<dbReference type="OrthoDB" id="6134624at2"/>
<dbReference type="PANTHER" id="PTHR45138:SF24">
    <property type="entry name" value="DIGUANYLATE CYCLASE DGCC-RELATED"/>
    <property type="match status" value="1"/>
</dbReference>
<sequence length="679" mass="74244">MPAAARPGRWLKTQQDPPMPDSLQRDLDASYCPKVLAKTAGAIQPHGCLIVVDQRWRRVILTSTNLNRFIGQGPADVLGRSPSAVLGSAPISLLVSRFGKGEEGHPNTATCRLETTPQPLHVTAHGASTSIVLELEPCGDLTDNLTERVAGWVSCISRSDSPTKVLALLLTALRELTGLETAEAYRIGDDGHLQCLTAENASGQANNGCCAFPAGLSLPTECLLSGTTPLRMIADTTARPISLTGKGAAALDLSQAILRVVPAHDRCWLRQLQAHAVLVINLYDGQRRWGLIACHGRQARYLAPRLRQLLQLLAHTALQRYALLLEREESLRRRRFLATAGQLGVRRPQRVSSASLLTAARACKHYFRACGVALVYQGKALGLGKRPHARTLQQLAHHLDRCSSDDLWHSHRLGDTTLGKTLLPQGNFPGLLAAPLTSEAQPAGWLLLFRQPAERYPVSRQNGDDQAGGTHESPPWTTADQLAALDLSRMLSNDITVWRARHRCRRLHERNARLRHLAHTDPVSGIANRHRIEELLKAELAIAQHGGKPCSLLLFDIDHFKRINDRHGHDAGDSVLRQVAQAVQARLRTTDHLGRWGGEEFLIIAPDCTLRQAAELATRLCQDRLDTPFPAVGPVSISIGVTDWQPGDTPNQLVNRADMAMYQAKEAGRACVRVAESAG</sequence>
<dbReference type="PANTHER" id="PTHR45138">
    <property type="entry name" value="REGULATORY COMPONENTS OF SENSORY TRANSDUCTION SYSTEM"/>
    <property type="match status" value="1"/>
</dbReference>
<dbReference type="InterPro" id="IPR043128">
    <property type="entry name" value="Rev_trsase/Diguanyl_cyclase"/>
</dbReference>
<dbReference type="InterPro" id="IPR000160">
    <property type="entry name" value="GGDEF_dom"/>
</dbReference>
<dbReference type="GO" id="GO:0043709">
    <property type="term" value="P:cell adhesion involved in single-species biofilm formation"/>
    <property type="evidence" value="ECO:0007669"/>
    <property type="project" value="TreeGrafter"/>
</dbReference>
<evidence type="ECO:0000256" key="1">
    <source>
        <dbReference type="ARBA" id="ARBA00001946"/>
    </source>
</evidence>
<name>A0A368TNZ2_9GAMM</name>
<comment type="cofactor">
    <cofactor evidence="1">
        <name>Mg(2+)</name>
        <dbReference type="ChEBI" id="CHEBI:18420"/>
    </cofactor>
</comment>
<evidence type="ECO:0000313" key="11">
    <source>
        <dbReference type="Proteomes" id="UP000252405"/>
    </source>
</evidence>
<proteinExistence type="predicted"/>
<protein>
    <recommendedName>
        <fullName evidence="2">diguanylate cyclase</fullName>
        <ecNumber evidence="2">2.7.7.65</ecNumber>
    </recommendedName>
</protein>
<dbReference type="EC" id="2.7.7.65" evidence="2"/>
<dbReference type="InterPro" id="IPR016132">
    <property type="entry name" value="Phyto_chromo_attachment"/>
</dbReference>
<dbReference type="InterPro" id="IPR013515">
    <property type="entry name" value="Phytochrome_cen-reg"/>
</dbReference>
<dbReference type="EMBL" id="QPII01000025">
    <property type="protein sequence ID" value="RCV86419.1"/>
    <property type="molecule type" value="Genomic_DNA"/>
</dbReference>
<dbReference type="SUPFAM" id="SSF55073">
    <property type="entry name" value="Nucleotide cyclase"/>
    <property type="match status" value="1"/>
</dbReference>
<dbReference type="Pfam" id="PF00360">
    <property type="entry name" value="PHY"/>
    <property type="match status" value="1"/>
</dbReference>
<dbReference type="Proteomes" id="UP000252405">
    <property type="component" value="Unassembled WGS sequence"/>
</dbReference>
<dbReference type="Gene3D" id="3.30.450.40">
    <property type="match status" value="1"/>
</dbReference>
<keyword evidence="5" id="KW-0157">Chromophore</keyword>
<keyword evidence="3" id="KW-0600">Photoreceptor protein</keyword>
<dbReference type="GO" id="GO:0009881">
    <property type="term" value="F:photoreceptor activity"/>
    <property type="evidence" value="ECO:0007669"/>
    <property type="project" value="UniProtKB-KW"/>
</dbReference>
<evidence type="ECO:0000256" key="2">
    <source>
        <dbReference type="ARBA" id="ARBA00012528"/>
    </source>
</evidence>
<feature type="domain" description="GGDEF" evidence="9">
    <location>
        <begin position="548"/>
        <end position="677"/>
    </location>
</feature>
<reference evidence="10 11" key="1">
    <citation type="submission" date="2018-07" db="EMBL/GenBank/DDBJ databases">
        <title>Halomonas montanilacus sp. nov., isolated from Lake Pengyan on Tibetan Plateau.</title>
        <authorList>
            <person name="Lu H."/>
            <person name="Xing P."/>
            <person name="Wu Q."/>
        </authorList>
    </citation>
    <scope>NUCLEOTIDE SEQUENCE [LARGE SCALE GENOMIC DNA]</scope>
    <source>
        <strain evidence="10 11">PYC7W</strain>
    </source>
</reference>
<dbReference type="NCBIfam" id="TIGR00254">
    <property type="entry name" value="GGDEF"/>
    <property type="match status" value="1"/>
</dbReference>
<feature type="region of interest" description="Disordered" evidence="7">
    <location>
        <begin position="458"/>
        <end position="477"/>
    </location>
</feature>
<evidence type="ECO:0000256" key="4">
    <source>
        <dbReference type="ARBA" id="ARBA00022606"/>
    </source>
</evidence>
<keyword evidence="6" id="KW-0675">Receptor</keyword>